<dbReference type="GO" id="GO:0051991">
    <property type="term" value="F:UDP-N-acetyl-D-glucosamine:N-acetylmuramoyl-L-alanyl-D-glutamyl-meso-2,6-diaminopimelyl-D-alanyl-D-alanine-diphosphoundecaprenol 4-beta-N-acetylglucosaminlytransferase activity"/>
    <property type="evidence" value="ECO:0007669"/>
    <property type="project" value="RHEA"/>
</dbReference>
<evidence type="ECO:0000259" key="13">
    <source>
        <dbReference type="Pfam" id="PF04101"/>
    </source>
</evidence>
<evidence type="ECO:0000256" key="3">
    <source>
        <dbReference type="ARBA" id="ARBA00022676"/>
    </source>
</evidence>
<keyword evidence="4 10" id="KW-0808">Transferase</keyword>
<evidence type="ECO:0000256" key="10">
    <source>
        <dbReference type="HAMAP-Rule" id="MF_00033"/>
    </source>
</evidence>
<feature type="region of interest" description="Disordered" evidence="11">
    <location>
        <begin position="1"/>
        <end position="51"/>
    </location>
</feature>
<organism evidence="14 15">
    <name type="scientific">Actinomyces slackii</name>
    <dbReference type="NCBI Taxonomy" id="52774"/>
    <lineage>
        <taxon>Bacteria</taxon>
        <taxon>Bacillati</taxon>
        <taxon>Actinomycetota</taxon>
        <taxon>Actinomycetes</taxon>
        <taxon>Actinomycetales</taxon>
        <taxon>Actinomycetaceae</taxon>
        <taxon>Actinomyces</taxon>
    </lineage>
</organism>
<keyword evidence="15" id="KW-1185">Reference proteome</keyword>
<evidence type="ECO:0000256" key="2">
    <source>
        <dbReference type="ARBA" id="ARBA00022618"/>
    </source>
</evidence>
<dbReference type="GO" id="GO:0071555">
    <property type="term" value="P:cell wall organization"/>
    <property type="evidence" value="ECO:0007669"/>
    <property type="project" value="UniProtKB-KW"/>
</dbReference>
<evidence type="ECO:0000256" key="6">
    <source>
        <dbReference type="ARBA" id="ARBA00022984"/>
    </source>
</evidence>
<reference evidence="14 15" key="1">
    <citation type="submission" date="2018-12" db="EMBL/GenBank/DDBJ databases">
        <authorList>
            <consortium name="Pathogen Informatics"/>
        </authorList>
    </citation>
    <scope>NUCLEOTIDE SEQUENCE [LARGE SCALE GENOMIC DNA]</scope>
    <source>
        <strain evidence="14 15">NCTC11923</strain>
    </source>
</reference>
<dbReference type="GO" id="GO:0051301">
    <property type="term" value="P:cell division"/>
    <property type="evidence" value="ECO:0007669"/>
    <property type="project" value="UniProtKB-KW"/>
</dbReference>
<evidence type="ECO:0000256" key="9">
    <source>
        <dbReference type="ARBA" id="ARBA00023316"/>
    </source>
</evidence>
<keyword evidence="7 10" id="KW-0472">Membrane</keyword>
<feature type="binding site" evidence="10">
    <location>
        <position position="261"/>
    </location>
    <ligand>
        <name>UDP-N-acetyl-alpha-D-glucosamine</name>
        <dbReference type="ChEBI" id="CHEBI:57705"/>
    </ligand>
</feature>
<evidence type="ECO:0000256" key="8">
    <source>
        <dbReference type="ARBA" id="ARBA00023306"/>
    </source>
</evidence>
<dbReference type="GO" id="GO:0005886">
    <property type="term" value="C:plasma membrane"/>
    <property type="evidence" value="ECO:0007669"/>
    <property type="project" value="UniProtKB-SubCell"/>
</dbReference>
<feature type="binding site" evidence="10">
    <location>
        <position position="178"/>
    </location>
    <ligand>
        <name>UDP-N-acetyl-alpha-D-glucosamine</name>
        <dbReference type="ChEBI" id="CHEBI:57705"/>
    </ligand>
</feature>
<comment type="function">
    <text evidence="10">Cell wall formation. Catalyzes the transfer of a GlcNAc subunit on undecaprenyl-pyrophosphoryl-MurNAc-pentapeptide (lipid intermediate I) to form undecaprenyl-pyrophosphoryl-MurNAc-(pentapeptide)GlcNAc (lipid intermediate II).</text>
</comment>
<keyword evidence="1 10" id="KW-1003">Cell membrane</keyword>
<comment type="pathway">
    <text evidence="10">Cell wall biogenesis; peptidoglycan biosynthesis.</text>
</comment>
<evidence type="ECO:0000256" key="1">
    <source>
        <dbReference type="ARBA" id="ARBA00022475"/>
    </source>
</evidence>
<dbReference type="GO" id="GO:0050511">
    <property type="term" value="F:undecaprenyldiphospho-muramoylpentapeptide beta-N-acetylglucosaminyltransferase activity"/>
    <property type="evidence" value="ECO:0007669"/>
    <property type="project" value="UniProtKB-UniRule"/>
</dbReference>
<feature type="domain" description="Glycosyltransferase family 28 N-terminal" evidence="12">
    <location>
        <begin position="53"/>
        <end position="196"/>
    </location>
</feature>
<comment type="caution">
    <text evidence="10">Lacks conserved residue(s) required for the propagation of feature annotation.</text>
</comment>
<dbReference type="InterPro" id="IPR004276">
    <property type="entry name" value="GlycoTrans_28_N"/>
</dbReference>
<keyword evidence="3 10" id="KW-0328">Glycosyltransferase</keyword>
<dbReference type="GO" id="GO:0005975">
    <property type="term" value="P:carbohydrate metabolic process"/>
    <property type="evidence" value="ECO:0007669"/>
    <property type="project" value="InterPro"/>
</dbReference>
<keyword evidence="8 10" id="KW-0131">Cell cycle</keyword>
<keyword evidence="5 10" id="KW-0133">Cell shape</keyword>
<evidence type="ECO:0000256" key="5">
    <source>
        <dbReference type="ARBA" id="ARBA00022960"/>
    </source>
</evidence>
<dbReference type="GO" id="GO:0008360">
    <property type="term" value="P:regulation of cell shape"/>
    <property type="evidence" value="ECO:0007669"/>
    <property type="project" value="UniProtKB-KW"/>
</dbReference>
<dbReference type="AlphaFoldDB" id="A0A448KF15"/>
<dbReference type="GO" id="GO:0009252">
    <property type="term" value="P:peptidoglycan biosynthetic process"/>
    <property type="evidence" value="ECO:0007669"/>
    <property type="project" value="UniProtKB-UniRule"/>
</dbReference>
<proteinExistence type="inferred from homology"/>
<comment type="subcellular location">
    <subcellularLocation>
        <location evidence="10">Cell membrane</location>
        <topology evidence="10">Peripheral membrane protein</topology>
        <orientation evidence="10">Cytoplasmic side</orientation>
    </subcellularLocation>
</comment>
<feature type="domain" description="Glycosyl transferase family 28 C-terminal" evidence="13">
    <location>
        <begin position="254"/>
        <end position="424"/>
    </location>
</feature>
<keyword evidence="6 10" id="KW-0573">Peptidoglycan synthesis</keyword>
<dbReference type="InterPro" id="IPR006009">
    <property type="entry name" value="GlcNAc_MurG"/>
</dbReference>
<accession>A0A448KF15</accession>
<evidence type="ECO:0000256" key="11">
    <source>
        <dbReference type="SAM" id="MobiDB-lite"/>
    </source>
</evidence>
<sequence>MPDIPEPSPALPEPDEPAEPAEPAVSDQETGQEAGDEQTAEPAPGRQAGPLRVLLAGGGTAGHVNPLLATAAVLRDPEQGGDPATRLLVLGTNEGLEKRLVPEAGLELAYVPRVPLPRRPSGDLLRLPQRLGRAIGAATAAIEAVEADVVVGFGGYVSTPAYLAARKAGVPVVIHEQNARPGLANRLGASWARAVALTFASTRLSASKGRTEVTGLPLRPAIARLVAQRSTAEGAASARRQGAQALGLDPDRPVLLVTGGSLGAQHLNEVLASSLTGLPAQVQILHLTGRDKDAPVRAALDAAIAAGAPADLVERYRILDYLSTMEQAYAVADGVVCRSGAGTVAELTALGLPALYVPLPIGNGEQRLNAADVLAAGGGRMVLDADLCAQDIIDFTELITDSARREEMAGAAASTGVQDAAARLGELIRQCAVGQDRDHQEQE</sequence>
<dbReference type="Pfam" id="PF03033">
    <property type="entry name" value="Glyco_transf_28"/>
    <property type="match status" value="1"/>
</dbReference>
<dbReference type="Proteomes" id="UP000276899">
    <property type="component" value="Chromosome"/>
</dbReference>
<evidence type="ECO:0000256" key="4">
    <source>
        <dbReference type="ARBA" id="ARBA00022679"/>
    </source>
</evidence>
<dbReference type="STRING" id="1278298.GCA_000428685_01258"/>
<dbReference type="PANTHER" id="PTHR21015:SF22">
    <property type="entry name" value="GLYCOSYLTRANSFERASE"/>
    <property type="match status" value="1"/>
</dbReference>
<gene>
    <name evidence="10 14" type="primary">murG</name>
    <name evidence="14" type="ORF">NCTC11923_02204</name>
</gene>
<evidence type="ECO:0000313" key="15">
    <source>
        <dbReference type="Proteomes" id="UP000276899"/>
    </source>
</evidence>
<dbReference type="EMBL" id="LR134363">
    <property type="protein sequence ID" value="VEG75533.1"/>
    <property type="molecule type" value="Genomic_DNA"/>
</dbReference>
<dbReference type="PANTHER" id="PTHR21015">
    <property type="entry name" value="UDP-N-ACETYLGLUCOSAMINE--N-ACETYLMURAMYL-(PENTAPEPTIDE) PYROPHOSPHORYL-UNDECAPRENOL N-ACETYLGLUCOSAMINE TRANSFERASE 1"/>
    <property type="match status" value="1"/>
</dbReference>
<evidence type="ECO:0000256" key="7">
    <source>
        <dbReference type="ARBA" id="ARBA00023136"/>
    </source>
</evidence>
<dbReference type="CDD" id="cd03785">
    <property type="entry name" value="GT28_MurG"/>
    <property type="match status" value="1"/>
</dbReference>
<protein>
    <recommendedName>
        <fullName evidence="10">UDP-N-acetylglucosamine--N-acetylmuramyl-(pentapeptide) pyrophosphoryl-undecaprenol N-acetylglucosamine transferase</fullName>
        <ecNumber evidence="10">2.4.1.227</ecNumber>
    </recommendedName>
    <alternativeName>
        <fullName evidence="10">Undecaprenyl-PP-MurNAc-pentapeptide-UDPGlcNAc GlcNAc transferase</fullName>
    </alternativeName>
</protein>
<dbReference type="KEGG" id="asla:NCTC11923_02204"/>
<dbReference type="Gene3D" id="3.40.50.2000">
    <property type="entry name" value="Glycogen Phosphorylase B"/>
    <property type="match status" value="2"/>
</dbReference>
<dbReference type="EC" id="2.4.1.227" evidence="10"/>
<comment type="similarity">
    <text evidence="10">Belongs to the glycosyltransferase 28 family. MurG subfamily.</text>
</comment>
<feature type="binding site" evidence="10">
    <location>
        <position position="219"/>
    </location>
    <ligand>
        <name>UDP-N-acetyl-alpha-D-glucosamine</name>
        <dbReference type="ChEBI" id="CHEBI:57705"/>
    </ligand>
</feature>
<feature type="binding site" evidence="10">
    <location>
        <position position="366"/>
    </location>
    <ligand>
        <name>UDP-N-acetyl-alpha-D-glucosamine</name>
        <dbReference type="ChEBI" id="CHEBI:57705"/>
    </ligand>
</feature>
<dbReference type="Pfam" id="PF04101">
    <property type="entry name" value="Glyco_tran_28_C"/>
    <property type="match status" value="1"/>
</dbReference>
<feature type="binding site" evidence="10">
    <location>
        <begin position="60"/>
        <end position="62"/>
    </location>
    <ligand>
        <name>UDP-N-acetyl-alpha-D-glucosamine</name>
        <dbReference type="ChEBI" id="CHEBI:57705"/>
    </ligand>
</feature>
<evidence type="ECO:0000313" key="14">
    <source>
        <dbReference type="EMBL" id="VEG75533.1"/>
    </source>
</evidence>
<dbReference type="SUPFAM" id="SSF53756">
    <property type="entry name" value="UDP-Glycosyltransferase/glycogen phosphorylase"/>
    <property type="match status" value="1"/>
</dbReference>
<feature type="compositionally biased region" description="Pro residues" evidence="11">
    <location>
        <begin position="1"/>
        <end position="12"/>
    </location>
</feature>
<dbReference type="UniPathway" id="UPA00219"/>
<comment type="catalytic activity">
    <reaction evidence="10">
        <text>di-trans,octa-cis-undecaprenyl diphospho-N-acetyl-alpha-D-muramoyl-L-alanyl-D-glutamyl-meso-2,6-diaminopimeloyl-D-alanyl-D-alanine + UDP-N-acetyl-alpha-D-glucosamine = di-trans,octa-cis-undecaprenyl diphospho-[N-acetyl-alpha-D-glucosaminyl-(1-&gt;4)]-N-acetyl-alpha-D-muramoyl-L-alanyl-D-glutamyl-meso-2,6-diaminopimeloyl-D-alanyl-D-alanine + UDP + H(+)</text>
        <dbReference type="Rhea" id="RHEA:31227"/>
        <dbReference type="ChEBI" id="CHEBI:15378"/>
        <dbReference type="ChEBI" id="CHEBI:57705"/>
        <dbReference type="ChEBI" id="CHEBI:58223"/>
        <dbReference type="ChEBI" id="CHEBI:61387"/>
        <dbReference type="ChEBI" id="CHEBI:61388"/>
        <dbReference type="EC" id="2.4.1.227"/>
    </reaction>
</comment>
<dbReference type="InterPro" id="IPR007235">
    <property type="entry name" value="Glyco_trans_28_C"/>
</dbReference>
<evidence type="ECO:0000259" key="12">
    <source>
        <dbReference type="Pfam" id="PF03033"/>
    </source>
</evidence>
<keyword evidence="9 10" id="KW-0961">Cell wall biogenesis/degradation</keyword>
<keyword evidence="2 10" id="KW-0132">Cell division</keyword>
<dbReference type="HAMAP" id="MF_00033">
    <property type="entry name" value="MurG"/>
    <property type="match status" value="1"/>
</dbReference>
<name>A0A448KF15_9ACTO</name>